<dbReference type="Pfam" id="PF13946">
    <property type="entry name" value="DUF4214"/>
    <property type="match status" value="1"/>
</dbReference>
<dbReference type="RefSeq" id="WP_188484433.1">
    <property type="nucleotide sequence ID" value="NZ_BMFC01000035.1"/>
</dbReference>
<dbReference type="Gene3D" id="1.10.3130.20">
    <property type="entry name" value="Phycobilisome linker domain"/>
    <property type="match status" value="1"/>
</dbReference>
<protein>
    <recommendedName>
        <fullName evidence="2">DUF4214 domain-containing protein</fullName>
    </recommendedName>
</protein>
<dbReference type="InterPro" id="IPR043504">
    <property type="entry name" value="Peptidase_S1_PA_chymotrypsin"/>
</dbReference>
<dbReference type="SUPFAM" id="SSF50494">
    <property type="entry name" value="Trypsin-like serine proteases"/>
    <property type="match status" value="1"/>
</dbReference>
<dbReference type="InterPro" id="IPR025282">
    <property type="entry name" value="DUF4214"/>
</dbReference>
<dbReference type="Pfam" id="PF13365">
    <property type="entry name" value="Trypsin_2"/>
    <property type="match status" value="1"/>
</dbReference>
<dbReference type="Proteomes" id="UP000645462">
    <property type="component" value="Unassembled WGS sequence"/>
</dbReference>
<dbReference type="InterPro" id="IPR038255">
    <property type="entry name" value="PBS_linker_sf"/>
</dbReference>
<dbReference type="Gene3D" id="2.40.10.10">
    <property type="entry name" value="Trypsin-like serine proteases"/>
    <property type="match status" value="2"/>
</dbReference>
<dbReference type="EMBL" id="BMFC01000035">
    <property type="protein sequence ID" value="GGC24245.1"/>
    <property type="molecule type" value="Genomic_DNA"/>
</dbReference>
<dbReference type="InterPro" id="IPR011049">
    <property type="entry name" value="Serralysin-like_metalloprot_C"/>
</dbReference>
<accession>A0ABQ1LJE3</accession>
<evidence type="ECO:0000313" key="4">
    <source>
        <dbReference type="Proteomes" id="UP000645462"/>
    </source>
</evidence>
<dbReference type="SUPFAM" id="SSF51120">
    <property type="entry name" value="beta-Roll"/>
    <property type="match status" value="1"/>
</dbReference>
<dbReference type="PANTHER" id="PTHR15462">
    <property type="entry name" value="SERINE PROTEASE"/>
    <property type="match status" value="1"/>
</dbReference>
<gene>
    <name evidence="3" type="ORF">GCM10011363_45960</name>
</gene>
<organism evidence="3 4">
    <name type="scientific">Marivita lacus</name>
    <dbReference type="NCBI Taxonomy" id="1323742"/>
    <lineage>
        <taxon>Bacteria</taxon>
        <taxon>Pseudomonadati</taxon>
        <taxon>Pseudomonadota</taxon>
        <taxon>Alphaproteobacteria</taxon>
        <taxon>Rhodobacterales</taxon>
        <taxon>Roseobacteraceae</taxon>
        <taxon>Marivita</taxon>
    </lineage>
</organism>
<keyword evidence="4" id="KW-1185">Reference proteome</keyword>
<evidence type="ECO:0000256" key="1">
    <source>
        <dbReference type="ARBA" id="ARBA00022729"/>
    </source>
</evidence>
<dbReference type="InterPro" id="IPR050966">
    <property type="entry name" value="Glutamyl_endopeptidase"/>
</dbReference>
<dbReference type="InterPro" id="IPR018511">
    <property type="entry name" value="Hemolysin-typ_Ca-bd_CS"/>
</dbReference>
<sequence length="522" mass="56449">MSQYVNEKNYPNSAVVYIEARWGEQTFFGSGFLAGINDILTASHVIYNGQLGGLADEIRVFPLYNPESPDNLSIKPIHYHYFSNFDEDFDGMVPTGDLTWWSYAGSELDIALLTLDIPLGSVFGWYGLDFDYSGGAVSVLGYPGVYGRRQVIDEGIVQSSNIDGVFYLDSGTLDVNPGNSGGPIYYDTIDGPLAVGVVSTSVGATSIGSHSAWLLAAIESNNDYLTGDGVIEGSSSPDVLIGDDESNFILGFQGDDQISGEGGNDILIGGNGFDNALFSGGISSYTMRLSAYYCEITDRRPFSDGTDQLVGIEKISFSDNHLYLQNFNRVIDLEQIQISDLSELYIAYFNRAPDALGLSFWGTSYSNGLDIRDIANLFGSSEEAQITYPISVPNSEFVGTIYDNVLGRSPDEGGLVFWVDALDDGAVAKEQLILYVLNGVPDGSADRAYLDQKVDIGTYFSVIKGMSDRETAAAVMQIYDGTEASVQQAVTAVDIAYASALDPNNGQFLLQLNGIVENPFIM</sequence>
<dbReference type="InterPro" id="IPR009003">
    <property type="entry name" value="Peptidase_S1_PA"/>
</dbReference>
<dbReference type="PANTHER" id="PTHR15462:SF8">
    <property type="entry name" value="SERINE PROTEASE"/>
    <property type="match status" value="1"/>
</dbReference>
<dbReference type="Gene3D" id="2.150.10.10">
    <property type="entry name" value="Serralysin-like metalloprotease, C-terminal"/>
    <property type="match status" value="1"/>
</dbReference>
<comment type="caution">
    <text evidence="3">The sequence shown here is derived from an EMBL/GenBank/DDBJ whole genome shotgun (WGS) entry which is preliminary data.</text>
</comment>
<evidence type="ECO:0000313" key="3">
    <source>
        <dbReference type="EMBL" id="GGC24245.1"/>
    </source>
</evidence>
<reference evidence="4" key="1">
    <citation type="journal article" date="2019" name="Int. J. Syst. Evol. Microbiol.">
        <title>The Global Catalogue of Microorganisms (GCM) 10K type strain sequencing project: providing services to taxonomists for standard genome sequencing and annotation.</title>
        <authorList>
            <consortium name="The Broad Institute Genomics Platform"/>
            <consortium name="The Broad Institute Genome Sequencing Center for Infectious Disease"/>
            <person name="Wu L."/>
            <person name="Ma J."/>
        </authorList>
    </citation>
    <scope>NUCLEOTIDE SEQUENCE [LARGE SCALE GENOMIC DNA]</scope>
    <source>
        <strain evidence="4">CGMCC 1.12478</strain>
    </source>
</reference>
<name>A0ABQ1LJE3_9RHOB</name>
<evidence type="ECO:0000259" key="2">
    <source>
        <dbReference type="Pfam" id="PF13946"/>
    </source>
</evidence>
<proteinExistence type="predicted"/>
<keyword evidence="1" id="KW-0732">Signal</keyword>
<feature type="domain" description="DUF4214" evidence="2">
    <location>
        <begin position="376"/>
        <end position="434"/>
    </location>
</feature>
<dbReference type="PROSITE" id="PS00330">
    <property type="entry name" value="HEMOLYSIN_CALCIUM"/>
    <property type="match status" value="1"/>
</dbReference>